<protein>
    <submittedName>
        <fullName evidence="2">N-acetyltransferase</fullName>
    </submittedName>
</protein>
<dbReference type="EMBL" id="MWUE01000033">
    <property type="protein sequence ID" value="OQP30653.1"/>
    <property type="molecule type" value="Genomic_DNA"/>
</dbReference>
<dbReference type="Pfam" id="PF00583">
    <property type="entry name" value="Acetyltransf_1"/>
    <property type="match status" value="1"/>
</dbReference>
<dbReference type="PANTHER" id="PTHR43072:SF8">
    <property type="entry name" value="ACYLTRANSFERASE FABY-RELATED"/>
    <property type="match status" value="1"/>
</dbReference>
<accession>A0A1V9D9V0</accession>
<comment type="caution">
    <text evidence="2">The sequence shown here is derived from an EMBL/GenBank/DDBJ whole genome shotgun (WGS) entry which is preliminary data.</text>
</comment>
<dbReference type="InterPro" id="IPR000182">
    <property type="entry name" value="GNAT_dom"/>
</dbReference>
<dbReference type="Gene3D" id="3.40.630.30">
    <property type="match status" value="1"/>
</dbReference>
<gene>
    <name evidence="2" type="ORF">B2J69_20660</name>
</gene>
<dbReference type="PROSITE" id="PS51186">
    <property type="entry name" value="GNAT"/>
    <property type="match status" value="1"/>
</dbReference>
<dbReference type="PANTHER" id="PTHR43072">
    <property type="entry name" value="N-ACETYLTRANSFERASE"/>
    <property type="match status" value="1"/>
</dbReference>
<evidence type="ECO:0000259" key="1">
    <source>
        <dbReference type="PROSITE" id="PS51186"/>
    </source>
</evidence>
<dbReference type="GO" id="GO:0016747">
    <property type="term" value="F:acyltransferase activity, transferring groups other than amino-acyl groups"/>
    <property type="evidence" value="ECO:0007669"/>
    <property type="project" value="InterPro"/>
</dbReference>
<dbReference type="SUPFAM" id="SSF55729">
    <property type="entry name" value="Acyl-CoA N-acyltransferases (Nat)"/>
    <property type="match status" value="1"/>
</dbReference>
<keyword evidence="2" id="KW-0808">Transferase</keyword>
<sequence>MKITPATPQHIPAIQHIYAWHVLHGSATFETEPPDADEMQNRLSALLEKGGIWLVAQEEEEEEVIGYCYLTPYRPRYAYRFTLEDSIYLHPERTGRGAGRALLTEAIRLAEARGFRQLVAVIAGNDNQASVGLHRALGFRETGVLKAVGFKHGRWLDTHFMQRELGTGDATSPEALLPPF</sequence>
<dbReference type="RefSeq" id="WP_081141885.1">
    <property type="nucleotide sequence ID" value="NZ_MWUE01000033.1"/>
</dbReference>
<dbReference type="AlphaFoldDB" id="A0A1V9D9V0"/>
<evidence type="ECO:0000313" key="2">
    <source>
        <dbReference type="EMBL" id="OQP30653.1"/>
    </source>
</evidence>
<dbReference type="Proteomes" id="UP000192769">
    <property type="component" value="Unassembled WGS sequence"/>
</dbReference>
<organism evidence="2 3">
    <name type="scientific">Pantoea latae</name>
    <dbReference type="NCBI Taxonomy" id="1964541"/>
    <lineage>
        <taxon>Bacteria</taxon>
        <taxon>Pseudomonadati</taxon>
        <taxon>Pseudomonadota</taxon>
        <taxon>Gammaproteobacteria</taxon>
        <taxon>Enterobacterales</taxon>
        <taxon>Erwiniaceae</taxon>
        <taxon>Pantoea</taxon>
    </lineage>
</organism>
<feature type="domain" description="N-acetyltransferase" evidence="1">
    <location>
        <begin position="1"/>
        <end position="162"/>
    </location>
</feature>
<dbReference type="OrthoDB" id="5459937at2"/>
<proteinExistence type="predicted"/>
<dbReference type="CDD" id="cd04301">
    <property type="entry name" value="NAT_SF"/>
    <property type="match status" value="1"/>
</dbReference>
<evidence type="ECO:0000313" key="3">
    <source>
        <dbReference type="Proteomes" id="UP000192769"/>
    </source>
</evidence>
<name>A0A1V9D9V0_9GAMM</name>
<keyword evidence="3" id="KW-1185">Reference proteome</keyword>
<reference evidence="2 3" key="1">
    <citation type="submission" date="2017-02" db="EMBL/GenBank/DDBJ databases">
        <title>Whole genome shotgun sequence of Pantoea agglomerans strain AS1 isolated from a cycad, Zamia floridana in Central Florida, USA.</title>
        <authorList>
            <person name="Lata P."/>
            <person name="Govindarajan S."/>
            <person name="Qi F."/>
            <person name="Li J.-L."/>
            <person name="Maurya S.K."/>
            <person name="Sahoo M.K."/>
        </authorList>
    </citation>
    <scope>NUCLEOTIDE SEQUENCE [LARGE SCALE GENOMIC DNA]</scope>
    <source>
        <strain evidence="2 3">AS1</strain>
    </source>
</reference>
<dbReference type="InterPro" id="IPR016181">
    <property type="entry name" value="Acyl_CoA_acyltransferase"/>
</dbReference>